<dbReference type="InterPro" id="IPR016186">
    <property type="entry name" value="C-type_lectin-like/link_sf"/>
</dbReference>
<dbReference type="Pfam" id="PF00059">
    <property type="entry name" value="Lectin_C"/>
    <property type="match status" value="1"/>
</dbReference>
<dbReference type="Proteomes" id="UP000694844">
    <property type="component" value="Chromosome 6"/>
</dbReference>
<feature type="compositionally biased region" description="Low complexity" evidence="2">
    <location>
        <begin position="16"/>
        <end position="25"/>
    </location>
</feature>
<dbReference type="PROSITE" id="PS00615">
    <property type="entry name" value="C_TYPE_LECTIN_1"/>
    <property type="match status" value="1"/>
</dbReference>
<evidence type="ECO:0000313" key="5">
    <source>
        <dbReference type="RefSeq" id="XP_022288272.1"/>
    </source>
</evidence>
<feature type="compositionally biased region" description="Acidic residues" evidence="2">
    <location>
        <begin position="46"/>
        <end position="63"/>
    </location>
</feature>
<feature type="region of interest" description="Disordered" evidence="2">
    <location>
        <begin position="631"/>
        <end position="653"/>
    </location>
</feature>
<dbReference type="GO" id="GO:1902412">
    <property type="term" value="P:regulation of mitotic cytokinesis"/>
    <property type="evidence" value="ECO:0007669"/>
    <property type="project" value="TreeGrafter"/>
</dbReference>
<feature type="compositionally biased region" description="Basic and acidic residues" evidence="2">
    <location>
        <begin position="671"/>
        <end position="701"/>
    </location>
</feature>
<dbReference type="GO" id="GO:0008017">
    <property type="term" value="F:microtubule binding"/>
    <property type="evidence" value="ECO:0007669"/>
    <property type="project" value="TreeGrafter"/>
</dbReference>
<dbReference type="GO" id="GO:0000235">
    <property type="term" value="C:astral microtubule"/>
    <property type="evidence" value="ECO:0007669"/>
    <property type="project" value="TreeGrafter"/>
</dbReference>
<protein>
    <submittedName>
        <fullName evidence="5">Microtubule-associated protein 9-like</fullName>
    </submittedName>
</protein>
<feature type="compositionally biased region" description="Polar residues" evidence="2">
    <location>
        <begin position="71"/>
        <end position="81"/>
    </location>
</feature>
<feature type="region of interest" description="Disordered" evidence="2">
    <location>
        <begin position="577"/>
        <end position="619"/>
    </location>
</feature>
<feature type="domain" description="C-type lectin" evidence="3">
    <location>
        <begin position="799"/>
        <end position="918"/>
    </location>
</feature>
<dbReference type="InterPro" id="IPR016187">
    <property type="entry name" value="CTDL_fold"/>
</dbReference>
<sequence length="920" mass="106080">MDEVDSPFLRKKKSQQKQSDSIFQSELQMKLQQRRSEGLTYGLTSEESDSIVEDDDGDSDEEILAQHRRNLLNQKQSNRPSSAKRRTPTFQETSDMSLGDTIRPGQSGNKFMKQRGQQGKKESVPPLSMAGKGGRSSPGMPSLTSPKLSPKDSKSLTDALSGKRSPSPKYHNQQPMSQEDIIFGRKTPTNDPRRQSPTDNKPWQPPNFRKSPSTEQLDNRAPSPGPGVQGRRTPSQEPLLQSIDENDKTPRKSRFPSPKERSQSPKGGLSSPKDRFSKSDRKSPKSLSIDDSPRLDEVPKPRPRHKTDIFGKTDQVDVDLETDSPSASRLHRSGLGGRKTPTQSGRKTPTDLRGRKTPTNLDGRKTPTEKSPFGRKGEKEIKAEPAKKEASILDFLTEDQSTSRKKKTEEPKRRLLSQPTEEAPEREESIRDDILGDKIKRARQRQAEKETSGPGTKLGKEKDQDKIIPDDSSLCEEFEKDPLGRSFADPVKESKPGKGKTESKKSDDVINKVAQEQNKPDTGTIKSMDKSLRKGEKEHRPKPRYTIPGTPTSQGTLSEMSFNDTMSIRQAVYEEWRKEKMKSARREKKEQELKKQEEEKKKEEAKKEKKLENESSFRTWKESKEDTFVKKIKDEKRKEREMKEKEEKEKQNKIKEAEKTFKIWKEEKDQEIREKLKKKREEEREKEAQKDRLKREKEKENQTALRGWNNKKEVLLKEKEKEEKKKQMSTIKAQEELKKEQEREAEKLYEEWLRNKEEQKRKDKSRRYGSTESIEFRPAWSPAMAMHMTLGCDNGWVKHGNFCFLFSHNKIHWAEAVETCRVFNSWLAEPSTHDVDSFIVSKTRVTNPKRIYWLGGSDLQQEGTFQWLTTGQTFSYTNWIPGDPNNANAGEDCVIANWNGDGKWADAECEWLEYYICQKE</sequence>
<reference evidence="5" key="1">
    <citation type="submission" date="2025-08" db="UniProtKB">
        <authorList>
            <consortium name="RefSeq"/>
        </authorList>
    </citation>
    <scope>IDENTIFICATION</scope>
    <source>
        <tissue evidence="5">Whole sample</tissue>
    </source>
</reference>
<dbReference type="SUPFAM" id="SSF56436">
    <property type="entry name" value="C-type lectin-like"/>
    <property type="match status" value="1"/>
</dbReference>
<dbReference type="PANTHER" id="PTHR14739">
    <property type="entry name" value="MICROTUBULE-ASSOCIATED PROTEIN 9"/>
    <property type="match status" value="1"/>
</dbReference>
<feature type="compositionally biased region" description="Basic and acidic residues" evidence="2">
    <location>
        <begin position="458"/>
        <end position="469"/>
    </location>
</feature>
<feature type="region of interest" description="Disordered" evidence="2">
    <location>
        <begin position="719"/>
        <end position="738"/>
    </location>
</feature>
<dbReference type="GO" id="GO:0000281">
    <property type="term" value="P:mitotic cytokinesis"/>
    <property type="evidence" value="ECO:0007669"/>
    <property type="project" value="InterPro"/>
</dbReference>
<feature type="compositionally biased region" description="Basic and acidic residues" evidence="2">
    <location>
        <begin position="527"/>
        <end position="539"/>
    </location>
</feature>
<evidence type="ECO:0000313" key="4">
    <source>
        <dbReference type="Proteomes" id="UP000694844"/>
    </source>
</evidence>
<feature type="compositionally biased region" description="Basic and acidic residues" evidence="2">
    <location>
        <begin position="291"/>
        <end position="315"/>
    </location>
</feature>
<feature type="compositionally biased region" description="Polar residues" evidence="2">
    <location>
        <begin position="549"/>
        <end position="563"/>
    </location>
</feature>
<accession>A0A8B8A9Y1</accession>
<keyword evidence="1" id="KW-1015">Disulfide bond</keyword>
<dbReference type="GO" id="GO:0090307">
    <property type="term" value="P:mitotic spindle assembly"/>
    <property type="evidence" value="ECO:0007669"/>
    <property type="project" value="TreeGrafter"/>
</dbReference>
<keyword evidence="4" id="KW-1185">Reference proteome</keyword>
<dbReference type="AlphaFoldDB" id="A0A8B8A9Y1"/>
<dbReference type="InterPro" id="IPR026106">
    <property type="entry name" value="MAP9"/>
</dbReference>
<evidence type="ECO:0000256" key="2">
    <source>
        <dbReference type="SAM" id="MobiDB-lite"/>
    </source>
</evidence>
<organism evidence="4 5">
    <name type="scientific">Crassostrea virginica</name>
    <name type="common">Eastern oyster</name>
    <dbReference type="NCBI Taxonomy" id="6565"/>
    <lineage>
        <taxon>Eukaryota</taxon>
        <taxon>Metazoa</taxon>
        <taxon>Spiralia</taxon>
        <taxon>Lophotrochozoa</taxon>
        <taxon>Mollusca</taxon>
        <taxon>Bivalvia</taxon>
        <taxon>Autobranchia</taxon>
        <taxon>Pteriomorphia</taxon>
        <taxon>Ostreida</taxon>
        <taxon>Ostreoidea</taxon>
        <taxon>Ostreidae</taxon>
        <taxon>Crassostrea</taxon>
    </lineage>
</organism>
<dbReference type="OrthoDB" id="6288917at2759"/>
<feature type="compositionally biased region" description="Basic and acidic residues" evidence="2">
    <location>
        <begin position="426"/>
        <end position="451"/>
    </location>
</feature>
<dbReference type="InterPro" id="IPR018378">
    <property type="entry name" value="C-type_lectin_CS"/>
</dbReference>
<feature type="region of interest" description="Disordered" evidence="2">
    <location>
        <begin position="671"/>
        <end position="705"/>
    </location>
</feature>
<dbReference type="KEGG" id="cvn:111100563"/>
<dbReference type="RefSeq" id="XP_022288272.1">
    <property type="nucleotide sequence ID" value="XM_022432564.1"/>
</dbReference>
<feature type="compositionally biased region" description="Basic and acidic residues" evidence="2">
    <location>
        <begin position="490"/>
        <end position="510"/>
    </location>
</feature>
<feature type="compositionally biased region" description="Basic and acidic residues" evidence="2">
    <location>
        <begin position="272"/>
        <end position="283"/>
    </location>
</feature>
<dbReference type="InterPro" id="IPR001304">
    <property type="entry name" value="C-type_lectin-like"/>
</dbReference>
<name>A0A8B8A9Y1_CRAVI</name>
<evidence type="ECO:0000259" key="3">
    <source>
        <dbReference type="PROSITE" id="PS50041"/>
    </source>
</evidence>
<feature type="compositionally biased region" description="Polar residues" evidence="2">
    <location>
        <begin position="514"/>
        <end position="525"/>
    </location>
</feature>
<feature type="compositionally biased region" description="Basic and acidic residues" evidence="2">
    <location>
        <begin position="375"/>
        <end position="391"/>
    </location>
</feature>
<dbReference type="SMART" id="SM00034">
    <property type="entry name" value="CLECT"/>
    <property type="match status" value="1"/>
</dbReference>
<dbReference type="GeneID" id="111100563"/>
<gene>
    <name evidence="5" type="primary">LOC111100563</name>
</gene>
<dbReference type="Gene3D" id="3.10.100.10">
    <property type="entry name" value="Mannose-Binding Protein A, subunit A"/>
    <property type="match status" value="1"/>
</dbReference>
<proteinExistence type="predicted"/>
<feature type="region of interest" description="Disordered" evidence="2">
    <location>
        <begin position="1"/>
        <end position="563"/>
    </location>
</feature>
<evidence type="ECO:0000256" key="1">
    <source>
        <dbReference type="ARBA" id="ARBA00023157"/>
    </source>
</evidence>
<dbReference type="PROSITE" id="PS50041">
    <property type="entry name" value="C_TYPE_LECTIN_2"/>
    <property type="match status" value="1"/>
</dbReference>
<dbReference type="PANTHER" id="PTHR14739:SF9">
    <property type="entry name" value="MICROTUBULE-ASSOCIATED PROTEIN 9"/>
    <property type="match status" value="1"/>
</dbReference>
<dbReference type="CDD" id="cd00037">
    <property type="entry name" value="CLECT"/>
    <property type="match status" value="1"/>
</dbReference>